<evidence type="ECO:0000313" key="4">
    <source>
        <dbReference type="EMBL" id="CCA71095.1"/>
    </source>
</evidence>
<dbReference type="EMBL" id="CAFZ01000106">
    <property type="protein sequence ID" value="CCA71095.1"/>
    <property type="molecule type" value="Genomic_DNA"/>
</dbReference>
<dbReference type="eggNOG" id="KOG1208">
    <property type="taxonomic scope" value="Eukaryota"/>
</dbReference>
<dbReference type="Proteomes" id="UP000007148">
    <property type="component" value="Unassembled WGS sequence"/>
</dbReference>
<dbReference type="InterPro" id="IPR036291">
    <property type="entry name" value="NAD(P)-bd_dom_sf"/>
</dbReference>
<dbReference type="Pfam" id="PF00106">
    <property type="entry name" value="adh_short"/>
    <property type="match status" value="1"/>
</dbReference>
<dbReference type="PANTHER" id="PTHR24320">
    <property type="entry name" value="RETINOL DEHYDROGENASE"/>
    <property type="match status" value="1"/>
</dbReference>
<accession>G4TIF2</accession>
<dbReference type="OrthoDB" id="191139at2759"/>
<dbReference type="InterPro" id="IPR002347">
    <property type="entry name" value="SDR_fam"/>
</dbReference>
<dbReference type="SUPFAM" id="SSF51735">
    <property type="entry name" value="NAD(P)-binding Rossmann-fold domains"/>
    <property type="match status" value="1"/>
</dbReference>
<dbReference type="Gene3D" id="3.40.50.720">
    <property type="entry name" value="NAD(P)-binding Rossmann-like Domain"/>
    <property type="match status" value="1"/>
</dbReference>
<protein>
    <submittedName>
        <fullName evidence="4">Related to Oxidoreductase, short-chain dehydrogenase</fullName>
    </submittedName>
</protein>
<sequence>MFTPDDVPDLSGRVAIVTGGNRSIGLETVYMLLRKNCNVWIAGRSQSGFDEAKKILETRQDINKEMLERLHFQKLDLSGMKNAQLSAQEFARNNPSRLDIVIGNAGISMQRSDELSSDGYELTMQTNHFGHFSFIITLLPLLTKTAKEHGDVRVVMTTSDAYAYATNGIDFESLTRPTMQTGMRALTDQFARYGASKLANMLFARELDRGWATPLRKQGAMAYVDCAHPGAILNTGLGSSGSGGQLPGVINLALRVSGNFAGFSALEGAMTQVWVATTPDLKDKDHGKYYVPVTNWRGRYVSSEEKAPDTKWATDDELAAKLWKYSEDALVKAGGQST</sequence>
<keyword evidence="5" id="KW-1185">Reference proteome</keyword>
<proteinExistence type="inferred from homology"/>
<evidence type="ECO:0000256" key="1">
    <source>
        <dbReference type="ARBA" id="ARBA00006484"/>
    </source>
</evidence>
<dbReference type="HOGENOM" id="CLU_010194_44_6_1"/>
<comment type="similarity">
    <text evidence="1">Belongs to the short-chain dehydrogenases/reductases (SDR) family.</text>
</comment>
<keyword evidence="3" id="KW-0560">Oxidoreductase</keyword>
<dbReference type="AlphaFoldDB" id="G4TIF2"/>
<dbReference type="STRING" id="1109443.G4TIF2"/>
<comment type="caution">
    <text evidence="4">The sequence shown here is derived from an EMBL/GenBank/DDBJ whole genome shotgun (WGS) entry which is preliminary data.</text>
</comment>
<evidence type="ECO:0000313" key="5">
    <source>
        <dbReference type="Proteomes" id="UP000007148"/>
    </source>
</evidence>
<evidence type="ECO:0000256" key="2">
    <source>
        <dbReference type="ARBA" id="ARBA00022857"/>
    </source>
</evidence>
<dbReference type="PANTHER" id="PTHR24320:SF282">
    <property type="entry name" value="WW DOMAIN-CONTAINING OXIDOREDUCTASE"/>
    <property type="match status" value="1"/>
</dbReference>
<organism evidence="4 5">
    <name type="scientific">Serendipita indica (strain DSM 11827)</name>
    <name type="common">Root endophyte fungus</name>
    <name type="synonym">Piriformospora indica</name>
    <dbReference type="NCBI Taxonomy" id="1109443"/>
    <lineage>
        <taxon>Eukaryota</taxon>
        <taxon>Fungi</taxon>
        <taxon>Dikarya</taxon>
        <taxon>Basidiomycota</taxon>
        <taxon>Agaricomycotina</taxon>
        <taxon>Agaricomycetes</taxon>
        <taxon>Sebacinales</taxon>
        <taxon>Serendipitaceae</taxon>
        <taxon>Serendipita</taxon>
    </lineage>
</organism>
<gene>
    <name evidence="4" type="ORF">PIIN_05030</name>
</gene>
<dbReference type="InParanoid" id="G4TIF2"/>
<evidence type="ECO:0000256" key="3">
    <source>
        <dbReference type="ARBA" id="ARBA00023002"/>
    </source>
</evidence>
<reference evidence="4 5" key="1">
    <citation type="journal article" date="2011" name="PLoS Pathog.">
        <title>Endophytic Life Strategies Decoded by Genome and Transcriptome Analyses of the Mutualistic Root Symbiont Piriformospora indica.</title>
        <authorList>
            <person name="Zuccaro A."/>
            <person name="Lahrmann U."/>
            <person name="Guldener U."/>
            <person name="Langen G."/>
            <person name="Pfiffi S."/>
            <person name="Biedenkopf D."/>
            <person name="Wong P."/>
            <person name="Samans B."/>
            <person name="Grimm C."/>
            <person name="Basiewicz M."/>
            <person name="Murat C."/>
            <person name="Martin F."/>
            <person name="Kogel K.H."/>
        </authorList>
    </citation>
    <scope>NUCLEOTIDE SEQUENCE [LARGE SCALE GENOMIC DNA]</scope>
    <source>
        <strain evidence="4 5">DSM 11827</strain>
    </source>
</reference>
<dbReference type="GO" id="GO:0016491">
    <property type="term" value="F:oxidoreductase activity"/>
    <property type="evidence" value="ECO:0007669"/>
    <property type="project" value="UniProtKB-KW"/>
</dbReference>
<dbReference type="PRINTS" id="PR00081">
    <property type="entry name" value="GDHRDH"/>
</dbReference>
<dbReference type="OMA" id="CKVYLAC"/>
<name>G4TIF2_SERID</name>
<keyword evidence="2" id="KW-0521">NADP</keyword>